<dbReference type="HOGENOM" id="CLU_025224_0_0_1"/>
<dbReference type="GO" id="GO:0046856">
    <property type="term" value="P:phosphatidylinositol dephosphorylation"/>
    <property type="evidence" value="ECO:0007669"/>
    <property type="project" value="InterPro"/>
</dbReference>
<dbReference type="InterPro" id="IPR036691">
    <property type="entry name" value="Endo/exonu/phosph_ase_sf"/>
</dbReference>
<dbReference type="EMBL" id="KN822954">
    <property type="protein sequence ID" value="KIO32492.1"/>
    <property type="molecule type" value="Genomic_DNA"/>
</dbReference>
<keyword evidence="1" id="KW-1133">Transmembrane helix</keyword>
<sequence>MAEPTRSTRSTRVQIASYNTNLQGNAGLPQDLVDWLTPTFRTASTVDPPDIVAVGFQELLPLHLGFTGRSRHVVDSRNQLILKEVQAHGGGEYTLVARSVNVGVALLVYARDAGIGRRITDVQTSWTGCGPLWMGNKGAVAVRFRVKAEDEGAADEVFTFVNVHLTAHSHNLAQRLHDYIHIVRTLLFPPFAAKASPGPDTIYDSTHLFFFGDLNFRLIQKDGLSYSSIQEMANSPAGRQKLAQLDELTTEMRNGNVCNGLHEGDFSSFKPTYKYLLTSETDYSPKRAPAWTDRILFSTSSDAPTALKSNIKPIIYTSVPSYTTSDHKPVVAILDVPSPSPVSECAFPVLAPPPSYLQPATIPNLSRYTGKVCAWVIGWVWCVFRFIGMGRAGLGVGNVIIGVSAWTWWRKVPA</sequence>
<organism evidence="3 4">
    <name type="scientific">Tulasnella calospora MUT 4182</name>
    <dbReference type="NCBI Taxonomy" id="1051891"/>
    <lineage>
        <taxon>Eukaryota</taxon>
        <taxon>Fungi</taxon>
        <taxon>Dikarya</taxon>
        <taxon>Basidiomycota</taxon>
        <taxon>Agaricomycotina</taxon>
        <taxon>Agaricomycetes</taxon>
        <taxon>Cantharellales</taxon>
        <taxon>Tulasnellaceae</taxon>
        <taxon>Tulasnella</taxon>
    </lineage>
</organism>
<dbReference type="PANTHER" id="PTHR11200">
    <property type="entry name" value="INOSITOL 5-PHOSPHATASE"/>
    <property type="match status" value="1"/>
</dbReference>
<dbReference type="Gene3D" id="3.60.10.10">
    <property type="entry name" value="Endonuclease/exonuclease/phosphatase"/>
    <property type="match status" value="1"/>
</dbReference>
<feature type="domain" description="Inositol polyphosphate-related phosphatase" evidence="2">
    <location>
        <begin position="9"/>
        <end position="343"/>
    </location>
</feature>
<evidence type="ECO:0000313" key="4">
    <source>
        <dbReference type="Proteomes" id="UP000054248"/>
    </source>
</evidence>
<dbReference type="PANTHER" id="PTHR11200:SF286">
    <property type="entry name" value="5-PHOSPHATASE, PUTATIVE (AFU_ORTHOLOGUE AFUA_5G07600)-RELATED"/>
    <property type="match status" value="1"/>
</dbReference>
<keyword evidence="1" id="KW-0472">Membrane</keyword>
<name>A0A0C3MFI8_9AGAM</name>
<reference evidence="4" key="2">
    <citation type="submission" date="2015-01" db="EMBL/GenBank/DDBJ databases">
        <title>Evolutionary Origins and Diversification of the Mycorrhizal Mutualists.</title>
        <authorList>
            <consortium name="DOE Joint Genome Institute"/>
            <consortium name="Mycorrhizal Genomics Consortium"/>
            <person name="Kohler A."/>
            <person name="Kuo A."/>
            <person name="Nagy L.G."/>
            <person name="Floudas D."/>
            <person name="Copeland A."/>
            <person name="Barry K.W."/>
            <person name="Cichocki N."/>
            <person name="Veneault-Fourrey C."/>
            <person name="LaButti K."/>
            <person name="Lindquist E.A."/>
            <person name="Lipzen A."/>
            <person name="Lundell T."/>
            <person name="Morin E."/>
            <person name="Murat C."/>
            <person name="Riley R."/>
            <person name="Ohm R."/>
            <person name="Sun H."/>
            <person name="Tunlid A."/>
            <person name="Henrissat B."/>
            <person name="Grigoriev I.V."/>
            <person name="Hibbett D.S."/>
            <person name="Martin F."/>
        </authorList>
    </citation>
    <scope>NUCLEOTIDE SEQUENCE [LARGE SCALE GENOMIC DNA]</scope>
    <source>
        <strain evidence="4">MUT 4182</strain>
    </source>
</reference>
<dbReference type="STRING" id="1051891.A0A0C3MFI8"/>
<dbReference type="GO" id="GO:0004439">
    <property type="term" value="F:phosphatidylinositol-4,5-bisphosphate 5-phosphatase activity"/>
    <property type="evidence" value="ECO:0007669"/>
    <property type="project" value="TreeGrafter"/>
</dbReference>
<gene>
    <name evidence="3" type="ORF">M407DRAFT_104965</name>
</gene>
<dbReference type="Proteomes" id="UP000054248">
    <property type="component" value="Unassembled WGS sequence"/>
</dbReference>
<protein>
    <recommendedName>
        <fullName evidence="2">Inositol polyphosphate-related phosphatase domain-containing protein</fullName>
    </recommendedName>
</protein>
<dbReference type="OrthoDB" id="62798at2759"/>
<keyword evidence="1" id="KW-0812">Transmembrane</keyword>
<evidence type="ECO:0000313" key="3">
    <source>
        <dbReference type="EMBL" id="KIO32492.1"/>
    </source>
</evidence>
<dbReference type="Pfam" id="PF22669">
    <property type="entry name" value="Exo_endo_phos2"/>
    <property type="match status" value="1"/>
</dbReference>
<dbReference type="AlphaFoldDB" id="A0A0C3MFI8"/>
<accession>A0A0C3MFI8</accession>
<dbReference type="SMART" id="SM00128">
    <property type="entry name" value="IPPc"/>
    <property type="match status" value="1"/>
</dbReference>
<evidence type="ECO:0000256" key="1">
    <source>
        <dbReference type="SAM" id="Phobius"/>
    </source>
</evidence>
<reference evidence="3 4" key="1">
    <citation type="submission" date="2014-04" db="EMBL/GenBank/DDBJ databases">
        <authorList>
            <consortium name="DOE Joint Genome Institute"/>
            <person name="Kuo A."/>
            <person name="Girlanda M."/>
            <person name="Perotto S."/>
            <person name="Kohler A."/>
            <person name="Nagy L.G."/>
            <person name="Floudas D."/>
            <person name="Copeland A."/>
            <person name="Barry K.W."/>
            <person name="Cichocki N."/>
            <person name="Veneault-Fourrey C."/>
            <person name="LaButti K."/>
            <person name="Lindquist E.A."/>
            <person name="Lipzen A."/>
            <person name="Lundell T."/>
            <person name="Morin E."/>
            <person name="Murat C."/>
            <person name="Sun H."/>
            <person name="Tunlid A."/>
            <person name="Henrissat B."/>
            <person name="Grigoriev I.V."/>
            <person name="Hibbett D.S."/>
            <person name="Martin F."/>
            <person name="Nordberg H.P."/>
            <person name="Cantor M.N."/>
            <person name="Hua S.X."/>
        </authorList>
    </citation>
    <scope>NUCLEOTIDE SEQUENCE [LARGE SCALE GENOMIC DNA]</scope>
    <source>
        <strain evidence="3 4">MUT 4182</strain>
    </source>
</reference>
<evidence type="ECO:0000259" key="2">
    <source>
        <dbReference type="SMART" id="SM00128"/>
    </source>
</evidence>
<dbReference type="SUPFAM" id="SSF56219">
    <property type="entry name" value="DNase I-like"/>
    <property type="match status" value="1"/>
</dbReference>
<dbReference type="InterPro" id="IPR000300">
    <property type="entry name" value="IPPc"/>
</dbReference>
<dbReference type="InterPro" id="IPR046985">
    <property type="entry name" value="IP5"/>
</dbReference>
<proteinExistence type="predicted"/>
<keyword evidence="4" id="KW-1185">Reference proteome</keyword>
<feature type="transmembrane region" description="Helical" evidence="1">
    <location>
        <begin position="392"/>
        <end position="409"/>
    </location>
</feature>